<evidence type="ECO:0000313" key="1">
    <source>
        <dbReference type="EMBL" id="HGY94954.1"/>
    </source>
</evidence>
<dbReference type="EMBL" id="DTKL01000062">
    <property type="protein sequence ID" value="HGY94954.1"/>
    <property type="molecule type" value="Genomic_DNA"/>
</dbReference>
<reference evidence="1" key="1">
    <citation type="journal article" date="2020" name="mSystems">
        <title>Genome- and Community-Level Interaction Insights into Carbon Utilization and Element Cycling Functions of Hydrothermarchaeota in Hydrothermal Sediment.</title>
        <authorList>
            <person name="Zhou Z."/>
            <person name="Liu Y."/>
            <person name="Xu W."/>
            <person name="Pan J."/>
            <person name="Luo Z.H."/>
            <person name="Li M."/>
        </authorList>
    </citation>
    <scope>NUCLEOTIDE SEQUENCE [LARGE SCALE GENOMIC DNA]</scope>
    <source>
        <strain evidence="1">SpSt-855</strain>
    </source>
</reference>
<dbReference type="Gene3D" id="3.60.40.10">
    <property type="entry name" value="PPM-type phosphatase domain"/>
    <property type="match status" value="1"/>
</dbReference>
<accession>A0A7V4XTM6</accession>
<proteinExistence type="predicted"/>
<protein>
    <submittedName>
        <fullName evidence="1">Uncharacterized protein</fullName>
    </submittedName>
</protein>
<dbReference type="InterPro" id="IPR036457">
    <property type="entry name" value="PPM-type-like_dom_sf"/>
</dbReference>
<name>A0A7V4XTM6_9BACT</name>
<dbReference type="AlphaFoldDB" id="A0A7V4XTM6"/>
<organism evidence="1">
    <name type="scientific">Acidobacterium capsulatum</name>
    <dbReference type="NCBI Taxonomy" id="33075"/>
    <lineage>
        <taxon>Bacteria</taxon>
        <taxon>Pseudomonadati</taxon>
        <taxon>Acidobacteriota</taxon>
        <taxon>Terriglobia</taxon>
        <taxon>Terriglobales</taxon>
        <taxon>Acidobacteriaceae</taxon>
        <taxon>Acidobacterium</taxon>
    </lineage>
</organism>
<comment type="caution">
    <text evidence="1">The sequence shown here is derived from an EMBL/GenBank/DDBJ whole genome shotgun (WGS) entry which is preliminary data.</text>
</comment>
<sequence>MIVDGPAVERSQRQNALEHEFHSAQEIQRVLIPETLLVIAGYSLTSAYLAAQEVGGDFFQIIPFAGDAGNQSAIIVLGELCGRRSKRALCEGA</sequence>
<gene>
    <name evidence="1" type="ORF">ENW50_09780</name>
</gene>